<dbReference type="GO" id="GO:0006298">
    <property type="term" value="P:mismatch repair"/>
    <property type="evidence" value="ECO:0007669"/>
    <property type="project" value="InterPro"/>
</dbReference>
<dbReference type="GO" id="GO:0051026">
    <property type="term" value="P:chiasma assembly"/>
    <property type="evidence" value="ECO:0007669"/>
    <property type="project" value="TreeGrafter"/>
</dbReference>
<dbReference type="GO" id="GO:0140664">
    <property type="term" value="F:ATP-dependent DNA damage sensor activity"/>
    <property type="evidence" value="ECO:0007669"/>
    <property type="project" value="InterPro"/>
</dbReference>
<dbReference type="STRING" id="478820.A0A196SLP9"/>
<evidence type="ECO:0000256" key="3">
    <source>
        <dbReference type="ARBA" id="ARBA00022840"/>
    </source>
</evidence>
<keyword evidence="8" id="KW-1185">Reference proteome</keyword>
<comment type="caution">
    <text evidence="7">The sequence shown here is derived from an EMBL/GenBank/DDBJ whole genome shotgun (WGS) entry which is preliminary data.</text>
</comment>
<proteinExistence type="inferred from homology"/>
<dbReference type="InterPro" id="IPR017261">
    <property type="entry name" value="DNA_mismatch_repair_MutS/MSH"/>
</dbReference>
<name>A0A196SLP9_BLAHN</name>
<dbReference type="Proteomes" id="UP000078348">
    <property type="component" value="Unassembled WGS sequence"/>
</dbReference>
<dbReference type="InterPro" id="IPR027417">
    <property type="entry name" value="P-loop_NTPase"/>
</dbReference>
<evidence type="ECO:0000259" key="5">
    <source>
        <dbReference type="SMART" id="SM00533"/>
    </source>
</evidence>
<evidence type="ECO:0000259" key="6">
    <source>
        <dbReference type="SMART" id="SM00534"/>
    </source>
</evidence>
<dbReference type="Gene3D" id="3.40.50.300">
    <property type="entry name" value="P-loop containing nucleotide triphosphate hydrolases"/>
    <property type="match status" value="1"/>
</dbReference>
<dbReference type="SMART" id="SM00533">
    <property type="entry name" value="MUTSd"/>
    <property type="match status" value="1"/>
</dbReference>
<dbReference type="InterPro" id="IPR007696">
    <property type="entry name" value="DNA_mismatch_repair_MutS_core"/>
</dbReference>
<dbReference type="Pfam" id="PF00488">
    <property type="entry name" value="MutS_V"/>
    <property type="match status" value="1"/>
</dbReference>
<dbReference type="PANTHER" id="PTHR11361">
    <property type="entry name" value="DNA MISMATCH REPAIR PROTEIN MUTS FAMILY MEMBER"/>
    <property type="match status" value="1"/>
</dbReference>
<dbReference type="OrthoDB" id="29596at2759"/>
<evidence type="ECO:0000256" key="4">
    <source>
        <dbReference type="ARBA" id="ARBA00023125"/>
    </source>
</evidence>
<accession>A0A196SLP9</accession>
<feature type="domain" description="DNA mismatch repair proteins mutS family" evidence="6">
    <location>
        <begin position="450"/>
        <end position="610"/>
    </location>
</feature>
<comment type="similarity">
    <text evidence="1">Belongs to the DNA mismatch repair MutS family.</text>
</comment>
<keyword evidence="3" id="KW-0067">ATP-binding</keyword>
<reference evidence="7 8" key="1">
    <citation type="submission" date="2016-05" db="EMBL/GenBank/DDBJ databases">
        <title>Nuclear genome of Blastocystis sp. subtype 1 NandII.</title>
        <authorList>
            <person name="Gentekaki E."/>
            <person name="Curtis B."/>
            <person name="Stairs C."/>
            <person name="Eme L."/>
            <person name="Herman E."/>
            <person name="Klimes V."/>
            <person name="Arias M.C."/>
            <person name="Elias M."/>
            <person name="Hilliou F."/>
            <person name="Klute M."/>
            <person name="Malik S.-B."/>
            <person name="Pightling A."/>
            <person name="Rachubinski R."/>
            <person name="Salas D."/>
            <person name="Schlacht A."/>
            <person name="Suga H."/>
            <person name="Archibald J."/>
            <person name="Ball S.G."/>
            <person name="Clark G."/>
            <person name="Dacks J."/>
            <person name="Van Der Giezen M."/>
            <person name="Tsaousis A."/>
            <person name="Roger A."/>
        </authorList>
    </citation>
    <scope>NUCLEOTIDE SEQUENCE [LARGE SCALE GENOMIC DNA]</scope>
    <source>
        <strain evidence="8">ATCC 50177 / NandII</strain>
    </source>
</reference>
<dbReference type="SUPFAM" id="SSF48334">
    <property type="entry name" value="DNA repair protein MutS, domain III"/>
    <property type="match status" value="1"/>
</dbReference>
<dbReference type="GO" id="GO:0005634">
    <property type="term" value="C:nucleus"/>
    <property type="evidence" value="ECO:0007669"/>
    <property type="project" value="TreeGrafter"/>
</dbReference>
<feature type="domain" description="DNA mismatch repair protein MutS core" evidence="5">
    <location>
        <begin position="71"/>
        <end position="401"/>
    </location>
</feature>
<dbReference type="PANTHER" id="PTHR11361:SF20">
    <property type="entry name" value="MUTS PROTEIN HOMOLOG 5"/>
    <property type="match status" value="1"/>
</dbReference>
<dbReference type="AlphaFoldDB" id="A0A196SLP9"/>
<sequence length="665" mass="75207">MVRSIGCLLRYLTAYLAQTRFHGDAPSLPIRSFTLLELDRYMMIDRYSLHYLDIYTTVTHPSLVKGLGREKQGFTLYSLLDQTRSPLGRRLLKQWMVCPSRDKEEIAARHDFIAFFQQPQLLELTKSLQAELQRVGDIPRTVRRIATHCATPKDWLGLIDSVLGSLEVGRILEVMVKYTDPEKTKVPELATVTPELLRNGAVSQLALLLQQVIDAKQTQEQREVVVREGVDERLDAQRRLYSSLLSILDECTAASKQTLLQCLPELATLPSFECWGYEFHPLIGYVLSVPISTTQEIGTDPGTFQNARFPPDFVYQFHTEDTLYYKTEIASNLDRDYGDIHAIIADIQDSILHTLAKKLASLSTALCDVAGTVAEIDVLSSWAAICTDCGFNGRHPLQELVTERFIPNPTHARFHAHHGHHGTQQQREVDLPEASGAHRVHEPDRLFRAGRGSDAGSLFHDSDQVHRSRVVVDSNSSFTQDLTRIAWICKTLRNRALVLIDEFGKETAPQDGIALFLSLLQYLDASSVKHSFFLLTTHFSDYLKEDLLRDLQHPIQYQQMNVLLDQSASQAITPLYQVIDGICQDSLGIRCAASLGLLAVITDRAQEIYDCIHENRDVPLDEELLATKNEEKMKMVMKTLFETKDWNGVSKEELDQFFVLLGGVK</sequence>
<dbReference type="InterPro" id="IPR045076">
    <property type="entry name" value="MutS"/>
</dbReference>
<dbReference type="PIRSF" id="PIRSF037677">
    <property type="entry name" value="DNA_mis_repair_Msh6"/>
    <property type="match status" value="1"/>
</dbReference>
<dbReference type="SMART" id="SM00534">
    <property type="entry name" value="MUTSac"/>
    <property type="match status" value="1"/>
</dbReference>
<evidence type="ECO:0000256" key="1">
    <source>
        <dbReference type="ARBA" id="ARBA00006271"/>
    </source>
</evidence>
<dbReference type="GO" id="GO:0030983">
    <property type="term" value="F:mismatched DNA binding"/>
    <property type="evidence" value="ECO:0007669"/>
    <property type="project" value="InterPro"/>
</dbReference>
<protein>
    <submittedName>
        <fullName evidence="7">MSH5, Meiotic recombination protein</fullName>
    </submittedName>
</protein>
<dbReference type="InterPro" id="IPR000432">
    <property type="entry name" value="DNA_mismatch_repair_MutS_C"/>
</dbReference>
<organism evidence="7 8">
    <name type="scientific">Blastocystis sp. subtype 1 (strain ATCC 50177 / NandII)</name>
    <dbReference type="NCBI Taxonomy" id="478820"/>
    <lineage>
        <taxon>Eukaryota</taxon>
        <taxon>Sar</taxon>
        <taxon>Stramenopiles</taxon>
        <taxon>Bigyra</taxon>
        <taxon>Opalozoa</taxon>
        <taxon>Opalinata</taxon>
        <taxon>Blastocystidae</taxon>
        <taxon>Blastocystis</taxon>
    </lineage>
</organism>
<dbReference type="InterPro" id="IPR036187">
    <property type="entry name" value="DNA_mismatch_repair_MutS_sf"/>
</dbReference>
<keyword evidence="2" id="KW-0547">Nucleotide-binding</keyword>
<gene>
    <name evidence="7" type="ORF">AV274_1065</name>
</gene>
<dbReference type="Pfam" id="PF05192">
    <property type="entry name" value="MutS_III"/>
    <property type="match status" value="1"/>
</dbReference>
<dbReference type="EMBL" id="LXWW01000042">
    <property type="protein sequence ID" value="OAO17206.1"/>
    <property type="molecule type" value="Genomic_DNA"/>
</dbReference>
<dbReference type="GO" id="GO:0005524">
    <property type="term" value="F:ATP binding"/>
    <property type="evidence" value="ECO:0007669"/>
    <property type="project" value="UniProtKB-KW"/>
</dbReference>
<keyword evidence="4" id="KW-0238">DNA-binding</keyword>
<dbReference type="SUPFAM" id="SSF52540">
    <property type="entry name" value="P-loop containing nucleoside triphosphate hydrolases"/>
    <property type="match status" value="1"/>
</dbReference>
<evidence type="ECO:0000313" key="8">
    <source>
        <dbReference type="Proteomes" id="UP000078348"/>
    </source>
</evidence>
<dbReference type="Gene3D" id="1.10.1420.10">
    <property type="match status" value="2"/>
</dbReference>
<evidence type="ECO:0000256" key="2">
    <source>
        <dbReference type="ARBA" id="ARBA00022741"/>
    </source>
</evidence>
<evidence type="ECO:0000313" key="7">
    <source>
        <dbReference type="EMBL" id="OAO17206.1"/>
    </source>
</evidence>